<accession>Q1D869</accession>
<dbReference type="EMBL" id="CP000113">
    <property type="protein sequence ID" value="ABF86006.1"/>
    <property type="molecule type" value="Genomic_DNA"/>
</dbReference>
<name>Q1D869_MYXXD</name>
<dbReference type="HOGENOM" id="CLU_2001402_0_0_7"/>
<proteinExistence type="predicted"/>
<reference evidence="2 3" key="1">
    <citation type="journal article" date="2006" name="Proc. Natl. Acad. Sci. U.S.A.">
        <title>Evolution of sensory complexity recorded in a myxobacterial genome.</title>
        <authorList>
            <person name="Goldman B.S."/>
            <person name="Nierman W.C."/>
            <person name="Kaiser D."/>
            <person name="Slater S.C."/>
            <person name="Durkin A.S."/>
            <person name="Eisen J.A."/>
            <person name="Ronning C.M."/>
            <person name="Barbazuk W.B."/>
            <person name="Blanchard M."/>
            <person name="Field C."/>
            <person name="Halling C."/>
            <person name="Hinkle G."/>
            <person name="Iartchuk O."/>
            <person name="Kim H.S."/>
            <person name="Mackenzie C."/>
            <person name="Madupu R."/>
            <person name="Miller N."/>
            <person name="Shvartsbeyn A."/>
            <person name="Sullivan S.A."/>
            <person name="Vaudin M."/>
            <person name="Wiegand R."/>
            <person name="Kaplan H.B."/>
        </authorList>
    </citation>
    <scope>NUCLEOTIDE SEQUENCE [LARGE SCALE GENOMIC DNA]</scope>
    <source>
        <strain evidence="3">DK1622</strain>
    </source>
</reference>
<sequence>MLQCRPLVPRREKTMGSFQQFLTDKNIPTEKLLRLSRQLESYGSEGRTLLKKRSARRRDKDTQGKSYESLSIGKPKSGRGISAQQLQAALGDLPLTASVRGKLVRAVNAVLGKQGGSPVDAPALFGASPVRRGATAKKSAS</sequence>
<dbReference type="AlphaFoldDB" id="Q1D869"/>
<feature type="region of interest" description="Disordered" evidence="1">
    <location>
        <begin position="44"/>
        <end position="81"/>
    </location>
</feature>
<organism evidence="2 3">
    <name type="scientific">Myxococcus xanthus (strain DK1622)</name>
    <dbReference type="NCBI Taxonomy" id="246197"/>
    <lineage>
        <taxon>Bacteria</taxon>
        <taxon>Pseudomonadati</taxon>
        <taxon>Myxococcota</taxon>
        <taxon>Myxococcia</taxon>
        <taxon>Myxococcales</taxon>
        <taxon>Cystobacterineae</taxon>
        <taxon>Myxococcaceae</taxon>
        <taxon>Myxococcus</taxon>
    </lineage>
</organism>
<dbReference type="KEGG" id="mxa:MXAN_2944"/>
<evidence type="ECO:0000313" key="2">
    <source>
        <dbReference type="EMBL" id="ABF86006.1"/>
    </source>
</evidence>
<gene>
    <name evidence="2" type="ordered locus">MXAN_2944</name>
</gene>
<feature type="region of interest" description="Disordered" evidence="1">
    <location>
        <begin position="115"/>
        <end position="141"/>
    </location>
</feature>
<dbReference type="EnsemblBacteria" id="ABF86006">
    <property type="protein sequence ID" value="ABF86006"/>
    <property type="gene ID" value="MXAN_2944"/>
</dbReference>
<dbReference type="Proteomes" id="UP000002402">
    <property type="component" value="Chromosome"/>
</dbReference>
<evidence type="ECO:0000313" key="3">
    <source>
        <dbReference type="Proteomes" id="UP000002402"/>
    </source>
</evidence>
<keyword evidence="3" id="KW-1185">Reference proteome</keyword>
<protein>
    <submittedName>
        <fullName evidence="2">Uncharacterized protein</fullName>
    </submittedName>
</protein>
<evidence type="ECO:0000256" key="1">
    <source>
        <dbReference type="SAM" id="MobiDB-lite"/>
    </source>
</evidence>